<comment type="similarity">
    <text evidence="1">Belongs to the cycloisomerase 2 family.</text>
</comment>
<protein>
    <submittedName>
        <fullName evidence="4">Lactonase family protein</fullName>
    </submittedName>
</protein>
<evidence type="ECO:0000256" key="2">
    <source>
        <dbReference type="ARBA" id="ARBA00022526"/>
    </source>
</evidence>
<accession>A0ABW1EQU6</accession>
<keyword evidence="3" id="KW-0732">Signal</keyword>
<comment type="caution">
    <text evidence="4">The sequence shown here is derived from an EMBL/GenBank/DDBJ whole genome shotgun (WGS) entry which is preliminary data.</text>
</comment>
<dbReference type="PANTHER" id="PTHR30344:SF1">
    <property type="entry name" value="6-PHOSPHOGLUCONOLACTONASE"/>
    <property type="match status" value="1"/>
</dbReference>
<feature type="signal peptide" evidence="3">
    <location>
        <begin position="1"/>
        <end position="25"/>
    </location>
</feature>
<evidence type="ECO:0000313" key="5">
    <source>
        <dbReference type="Proteomes" id="UP001596091"/>
    </source>
</evidence>
<keyword evidence="5" id="KW-1185">Reference proteome</keyword>
<keyword evidence="2" id="KW-0313">Glucose metabolism</keyword>
<reference evidence="5" key="1">
    <citation type="journal article" date="2019" name="Int. J. Syst. Evol. Microbiol.">
        <title>The Global Catalogue of Microorganisms (GCM) 10K type strain sequencing project: providing services to taxonomists for standard genome sequencing and annotation.</title>
        <authorList>
            <consortium name="The Broad Institute Genomics Platform"/>
            <consortium name="The Broad Institute Genome Sequencing Center for Infectious Disease"/>
            <person name="Wu L."/>
            <person name="Ma J."/>
        </authorList>
    </citation>
    <scope>NUCLEOTIDE SEQUENCE [LARGE SCALE GENOMIC DNA]</scope>
    <source>
        <strain evidence="5">JCM 4087</strain>
    </source>
</reference>
<evidence type="ECO:0000256" key="1">
    <source>
        <dbReference type="ARBA" id="ARBA00005564"/>
    </source>
</evidence>
<dbReference type="InterPro" id="IPR019405">
    <property type="entry name" value="Lactonase_7-beta_prop"/>
</dbReference>
<feature type="chain" id="PRO_5047225791" evidence="3">
    <location>
        <begin position="26"/>
        <end position="430"/>
    </location>
</feature>
<dbReference type="SUPFAM" id="SSF75011">
    <property type="entry name" value="3-carboxy-cis,cis-mucoante lactonizing enzyme"/>
    <property type="match status" value="1"/>
</dbReference>
<dbReference type="InterPro" id="IPR050282">
    <property type="entry name" value="Cycloisomerase_2"/>
</dbReference>
<evidence type="ECO:0000313" key="4">
    <source>
        <dbReference type="EMBL" id="MFC5865288.1"/>
    </source>
</evidence>
<evidence type="ECO:0000256" key="3">
    <source>
        <dbReference type="SAM" id="SignalP"/>
    </source>
</evidence>
<dbReference type="Proteomes" id="UP001596091">
    <property type="component" value="Unassembled WGS sequence"/>
</dbReference>
<dbReference type="RefSeq" id="WP_263341551.1">
    <property type="nucleotide sequence ID" value="NZ_JAGSYH010000007.1"/>
</dbReference>
<dbReference type="PANTHER" id="PTHR30344">
    <property type="entry name" value="6-PHOSPHOGLUCONOLACTONASE-RELATED"/>
    <property type="match status" value="1"/>
</dbReference>
<name>A0ABW1EQU6_9BACT</name>
<sequence length="430" mass="44047">MKFGKLSQIGLVSVGSLLAATAFTACQTLTVDFLYVATTLQSPGQIEVYEVNSESGALRQIPTSPFPSGGRKPVAETVSPDFLNFYAANNQDNNIVQSGIGTDGKLYSQSTINTPGTFPVGLAMNTAGTYLYVIDTLQPVAGCTLDNPCPGLVAGYAVTPSKSNSSTTGSISGSLGQVCGSSSCTQGTPVSNANGLGYEPLQLSANDSTVLTPTGVTVSANGNYLYVTAYSASNQGYLFSFSVGSDGGLTPIPSGQTYSFKGTATALTPLPVGSELSAMTTDANNQYLYVTDQINNQVDTFSIASGAPSLISTAATGGQPTALTTFNNQFLYVTNSIDSTVTAYSIASGVLTKIGDFATGSQPIAVIIDPRNLGYLYTVNFLGSSLSGFKINQTSGALVNAQETPYASSAQPTAITGIPHTGTVAGGTLQ</sequence>
<dbReference type="Gene3D" id="2.130.10.10">
    <property type="entry name" value="YVTN repeat-like/Quinoprotein amine dehydrogenase"/>
    <property type="match status" value="3"/>
</dbReference>
<dbReference type="Pfam" id="PF10282">
    <property type="entry name" value="Lactonase"/>
    <property type="match status" value="2"/>
</dbReference>
<keyword evidence="2" id="KW-0119">Carbohydrate metabolism</keyword>
<dbReference type="EMBL" id="JBHSPH010000018">
    <property type="protein sequence ID" value="MFC5865288.1"/>
    <property type="molecule type" value="Genomic_DNA"/>
</dbReference>
<proteinExistence type="inferred from homology"/>
<gene>
    <name evidence="4" type="ORF">ACFPT7_23485</name>
</gene>
<dbReference type="PROSITE" id="PS51257">
    <property type="entry name" value="PROKAR_LIPOPROTEIN"/>
    <property type="match status" value="1"/>
</dbReference>
<organism evidence="4 5">
    <name type="scientific">Acidicapsa dinghuensis</name>
    <dbReference type="NCBI Taxonomy" id="2218256"/>
    <lineage>
        <taxon>Bacteria</taxon>
        <taxon>Pseudomonadati</taxon>
        <taxon>Acidobacteriota</taxon>
        <taxon>Terriglobia</taxon>
        <taxon>Terriglobales</taxon>
        <taxon>Acidobacteriaceae</taxon>
        <taxon>Acidicapsa</taxon>
    </lineage>
</organism>
<dbReference type="InterPro" id="IPR015943">
    <property type="entry name" value="WD40/YVTN_repeat-like_dom_sf"/>
</dbReference>